<keyword evidence="1" id="KW-0812">Transmembrane</keyword>
<name>A0A935K4P8_9RHOO</name>
<feature type="transmembrane region" description="Helical" evidence="1">
    <location>
        <begin position="100"/>
        <end position="123"/>
    </location>
</feature>
<reference evidence="2 3" key="1">
    <citation type="submission" date="2020-10" db="EMBL/GenBank/DDBJ databases">
        <title>Connecting structure to function with the recovery of over 1000 high-quality activated sludge metagenome-assembled genomes encoding full-length rRNA genes using long-read sequencing.</title>
        <authorList>
            <person name="Singleton C.M."/>
            <person name="Petriglieri F."/>
            <person name="Kristensen J.M."/>
            <person name="Kirkegaard R.H."/>
            <person name="Michaelsen T.Y."/>
            <person name="Andersen M.H."/>
            <person name="Karst S.M."/>
            <person name="Dueholm M.S."/>
            <person name="Nielsen P.H."/>
            <person name="Albertsen M."/>
        </authorList>
    </citation>
    <scope>NUCLEOTIDE SEQUENCE [LARGE SCALE GENOMIC DNA]</scope>
    <source>
        <strain evidence="2">EsbW_18-Q3-R4-48_BATAC.463</strain>
    </source>
</reference>
<proteinExistence type="predicted"/>
<feature type="transmembrane region" description="Helical" evidence="1">
    <location>
        <begin position="12"/>
        <end position="34"/>
    </location>
</feature>
<feature type="transmembrane region" description="Helical" evidence="1">
    <location>
        <begin position="135"/>
        <end position="154"/>
    </location>
</feature>
<accession>A0A935K4P8</accession>
<sequence>MKTKQSWQEIPIGLGWLVVSIVFMEILEGFDWIVTTLQPLTSMLLSDASIFSGWNRNAPFDTEAAKSLTAIFLLLIPFQIASVFRIPAKSICPRAQQKGIPAFATILAVFLLVQPLVFGWGLSISGPLRVFGKESSWGAAAAICVVTLSLAYAIRMVPVLLTMYGIRTQNKIDSSSA</sequence>
<keyword evidence="1" id="KW-1133">Transmembrane helix</keyword>
<comment type="caution">
    <text evidence="2">The sequence shown here is derived from an EMBL/GenBank/DDBJ whole genome shotgun (WGS) entry which is preliminary data.</text>
</comment>
<gene>
    <name evidence="2" type="ORF">IPJ38_15595</name>
</gene>
<dbReference type="EMBL" id="JADJMS010000038">
    <property type="protein sequence ID" value="MBK7416308.1"/>
    <property type="molecule type" value="Genomic_DNA"/>
</dbReference>
<evidence type="ECO:0000313" key="3">
    <source>
        <dbReference type="Proteomes" id="UP000739411"/>
    </source>
</evidence>
<protein>
    <submittedName>
        <fullName evidence="2">Uncharacterized protein</fullName>
    </submittedName>
</protein>
<keyword evidence="1" id="KW-0472">Membrane</keyword>
<organism evidence="2 3">
    <name type="scientific">Candidatus Dechloromonas phosphorivorans</name>
    <dbReference type="NCBI Taxonomy" id="2899244"/>
    <lineage>
        <taxon>Bacteria</taxon>
        <taxon>Pseudomonadati</taxon>
        <taxon>Pseudomonadota</taxon>
        <taxon>Betaproteobacteria</taxon>
        <taxon>Rhodocyclales</taxon>
        <taxon>Azonexaceae</taxon>
        <taxon>Dechloromonas</taxon>
    </lineage>
</organism>
<evidence type="ECO:0000313" key="2">
    <source>
        <dbReference type="EMBL" id="MBK7416308.1"/>
    </source>
</evidence>
<evidence type="ECO:0000256" key="1">
    <source>
        <dbReference type="SAM" id="Phobius"/>
    </source>
</evidence>
<dbReference type="Proteomes" id="UP000739411">
    <property type="component" value="Unassembled WGS sequence"/>
</dbReference>
<dbReference type="AlphaFoldDB" id="A0A935K4P8"/>
<feature type="transmembrane region" description="Helical" evidence="1">
    <location>
        <begin position="68"/>
        <end position="88"/>
    </location>
</feature>